<keyword evidence="1" id="KW-0556">Organic radical</keyword>
<dbReference type="AlphaFoldDB" id="X1G0U4"/>
<name>X1G0U4_9ZZZZ</name>
<dbReference type="InterPro" id="IPR001150">
    <property type="entry name" value="Gly_radical"/>
</dbReference>
<dbReference type="Pfam" id="PF01228">
    <property type="entry name" value="Gly_radical"/>
    <property type="match status" value="1"/>
</dbReference>
<evidence type="ECO:0000259" key="3">
    <source>
        <dbReference type="PROSITE" id="PS51149"/>
    </source>
</evidence>
<feature type="domain" description="PFL" evidence="4">
    <location>
        <begin position="1"/>
        <end position="183"/>
    </location>
</feature>
<accession>X1G0U4</accession>
<evidence type="ECO:0000256" key="2">
    <source>
        <dbReference type="ARBA" id="ARBA00023239"/>
    </source>
</evidence>
<reference evidence="5" key="1">
    <citation type="journal article" date="2014" name="Front. Microbiol.">
        <title>High frequency of phylogenetically diverse reductive dehalogenase-homologous genes in deep subseafloor sedimentary metagenomes.</title>
        <authorList>
            <person name="Kawai M."/>
            <person name="Futagami T."/>
            <person name="Toyoda A."/>
            <person name="Takaki Y."/>
            <person name="Nishi S."/>
            <person name="Hori S."/>
            <person name="Arai W."/>
            <person name="Tsubouchi T."/>
            <person name="Morono Y."/>
            <person name="Uchiyama I."/>
            <person name="Ito T."/>
            <person name="Fujiyama A."/>
            <person name="Inagaki F."/>
            <person name="Takami H."/>
        </authorList>
    </citation>
    <scope>NUCLEOTIDE SEQUENCE</scope>
    <source>
        <strain evidence="5">Expedition CK06-06</strain>
    </source>
</reference>
<dbReference type="EMBL" id="BARU01020604">
    <property type="protein sequence ID" value="GAH50872.1"/>
    <property type="molecule type" value="Genomic_DNA"/>
</dbReference>
<feature type="non-terminal residue" evidence="5">
    <location>
        <position position="285"/>
    </location>
</feature>
<keyword evidence="2" id="KW-0456">Lyase</keyword>
<protein>
    <recommendedName>
        <fullName evidence="6">PFL domain-containing protein</fullName>
    </recommendedName>
</protein>
<dbReference type="SUPFAM" id="SSF51998">
    <property type="entry name" value="PFL-like glycyl radical enzymes"/>
    <property type="match status" value="1"/>
</dbReference>
<gene>
    <name evidence="5" type="ORF">S03H2_33816</name>
</gene>
<evidence type="ECO:0000313" key="5">
    <source>
        <dbReference type="EMBL" id="GAH50872.1"/>
    </source>
</evidence>
<dbReference type="PROSITE" id="PS51554">
    <property type="entry name" value="PFL"/>
    <property type="match status" value="1"/>
</dbReference>
<dbReference type="PANTHER" id="PTHR43641:SF2">
    <property type="entry name" value="DEHYDRATASE YBIW-RELATED"/>
    <property type="match status" value="1"/>
</dbReference>
<feature type="domain" description="Glycine radical" evidence="3">
    <location>
        <begin position="191"/>
        <end position="285"/>
    </location>
</feature>
<evidence type="ECO:0008006" key="6">
    <source>
        <dbReference type="Google" id="ProtNLM"/>
    </source>
</evidence>
<evidence type="ECO:0000259" key="4">
    <source>
        <dbReference type="PROSITE" id="PS51554"/>
    </source>
</evidence>
<dbReference type="InterPro" id="IPR004184">
    <property type="entry name" value="PFL_dom"/>
</dbReference>
<dbReference type="GO" id="GO:0016829">
    <property type="term" value="F:lyase activity"/>
    <property type="evidence" value="ECO:0007669"/>
    <property type="project" value="UniProtKB-KW"/>
</dbReference>
<dbReference type="GO" id="GO:0005829">
    <property type="term" value="C:cytosol"/>
    <property type="evidence" value="ECO:0007669"/>
    <property type="project" value="TreeGrafter"/>
</dbReference>
<organism evidence="5">
    <name type="scientific">marine sediment metagenome</name>
    <dbReference type="NCBI Taxonomy" id="412755"/>
    <lineage>
        <taxon>unclassified sequences</taxon>
        <taxon>metagenomes</taxon>
        <taxon>ecological metagenomes</taxon>
    </lineage>
</organism>
<dbReference type="Gene3D" id="3.20.70.20">
    <property type="match status" value="1"/>
</dbReference>
<comment type="caution">
    <text evidence="5">The sequence shown here is derived from an EMBL/GenBank/DDBJ whole genome shotgun (WGS) entry which is preliminary data.</text>
</comment>
<proteinExistence type="predicted"/>
<evidence type="ECO:0000256" key="1">
    <source>
        <dbReference type="ARBA" id="ARBA00022818"/>
    </source>
</evidence>
<dbReference type="InterPro" id="IPR051215">
    <property type="entry name" value="GRE"/>
</dbReference>
<dbReference type="Pfam" id="PF02901">
    <property type="entry name" value="PFL-like"/>
    <property type="match status" value="1"/>
</dbReference>
<feature type="non-terminal residue" evidence="5">
    <location>
        <position position="1"/>
    </location>
</feature>
<dbReference type="PANTHER" id="PTHR43641">
    <property type="entry name" value="FORMATE ACETYLTRANSFERASE 3-RELATED"/>
    <property type="match status" value="1"/>
</dbReference>
<dbReference type="PROSITE" id="PS51149">
    <property type="entry name" value="GLY_RADICAL_2"/>
    <property type="match status" value="1"/>
</dbReference>
<sequence length="285" mass="32157">NEFKTFEEILTAFKIQLEHFTKYLALYDNIIDHVQMQVVPLPLYSILTRDCLRTGIEFNRGGAKYNTTSPLGVGPITTGDSLAAIKKLVFKEKLITMKELSEVLINNFEGKENIRQMLLNRAPKFGNDEDIADDLCNEVLNIYCDELAKYKNARSGPFVAGLYYLSANIPFGLHTAATPDGRKARAALNDGGISPSQGRDKKSITAVAKSVGKLDVVRVHHGAILNQRFHPSLLEREDKLKLFIQYIRTFMDLGGWHVQFNVLTTDILRDAQNNPENYRDLVIRV</sequence>